<protein>
    <submittedName>
        <fullName evidence="1">Uncharacterized protein</fullName>
    </submittedName>
</protein>
<organism evidence="1 2">
    <name type="scientific">Zizania palustris</name>
    <name type="common">Northern wild rice</name>
    <dbReference type="NCBI Taxonomy" id="103762"/>
    <lineage>
        <taxon>Eukaryota</taxon>
        <taxon>Viridiplantae</taxon>
        <taxon>Streptophyta</taxon>
        <taxon>Embryophyta</taxon>
        <taxon>Tracheophyta</taxon>
        <taxon>Spermatophyta</taxon>
        <taxon>Magnoliopsida</taxon>
        <taxon>Liliopsida</taxon>
        <taxon>Poales</taxon>
        <taxon>Poaceae</taxon>
        <taxon>BOP clade</taxon>
        <taxon>Oryzoideae</taxon>
        <taxon>Oryzeae</taxon>
        <taxon>Zizaniinae</taxon>
        <taxon>Zizania</taxon>
    </lineage>
</organism>
<dbReference type="AlphaFoldDB" id="A0A8J5VTK3"/>
<dbReference type="Proteomes" id="UP000729402">
    <property type="component" value="Unassembled WGS sequence"/>
</dbReference>
<keyword evidence="2" id="KW-1185">Reference proteome</keyword>
<comment type="caution">
    <text evidence="1">The sequence shown here is derived from an EMBL/GenBank/DDBJ whole genome shotgun (WGS) entry which is preliminary data.</text>
</comment>
<reference evidence="1" key="2">
    <citation type="submission" date="2021-02" db="EMBL/GenBank/DDBJ databases">
        <authorList>
            <person name="Kimball J.A."/>
            <person name="Haas M.W."/>
            <person name="Macchietto M."/>
            <person name="Kono T."/>
            <person name="Duquette J."/>
            <person name="Shao M."/>
        </authorList>
    </citation>
    <scope>NUCLEOTIDE SEQUENCE</scope>
    <source>
        <tissue evidence="1">Fresh leaf tissue</tissue>
    </source>
</reference>
<proteinExistence type="predicted"/>
<dbReference type="EMBL" id="JAAALK010000283">
    <property type="protein sequence ID" value="KAG8071266.1"/>
    <property type="molecule type" value="Genomic_DNA"/>
</dbReference>
<name>A0A8J5VTK3_ZIZPA</name>
<gene>
    <name evidence="1" type="ORF">GUJ93_ZPchr0006g41868</name>
</gene>
<dbReference type="EMBL" id="JAAALK010000283">
    <property type="protein sequence ID" value="KAG8071265.1"/>
    <property type="molecule type" value="Genomic_DNA"/>
</dbReference>
<reference evidence="1" key="1">
    <citation type="journal article" date="2021" name="bioRxiv">
        <title>Whole Genome Assembly and Annotation of Northern Wild Rice, Zizania palustris L., Supports a Whole Genome Duplication in the Zizania Genus.</title>
        <authorList>
            <person name="Haas M."/>
            <person name="Kono T."/>
            <person name="Macchietto M."/>
            <person name="Millas R."/>
            <person name="McGilp L."/>
            <person name="Shao M."/>
            <person name="Duquette J."/>
            <person name="Hirsch C.N."/>
            <person name="Kimball J."/>
        </authorList>
    </citation>
    <scope>NUCLEOTIDE SEQUENCE</scope>
    <source>
        <tissue evidence="1">Fresh leaf tissue</tissue>
    </source>
</reference>
<evidence type="ECO:0000313" key="1">
    <source>
        <dbReference type="EMBL" id="KAG8071266.1"/>
    </source>
</evidence>
<accession>A0A8J5VTK3</accession>
<evidence type="ECO:0000313" key="2">
    <source>
        <dbReference type="Proteomes" id="UP000729402"/>
    </source>
</evidence>
<sequence length="78" mass="8900">MLSSRSIRFGRMSRLLADFDGFLRLRLIPVSFTPIRTQIRLKGTREGGRETKLQKAEVITTLCLGNLVLLHAKPHPNR</sequence>